<dbReference type="SUPFAM" id="SSF54810">
    <property type="entry name" value="GMP synthetase C-terminal dimerisation domain"/>
    <property type="match status" value="1"/>
</dbReference>
<reference evidence="1" key="1">
    <citation type="submission" date="2019-10" db="EMBL/GenBank/DDBJ databases">
        <title>Malate fermentation in French cider.</title>
        <authorList>
            <person name="Cousin F.J."/>
            <person name="Medina Fernandez S."/>
            <person name="Misery B."/>
            <person name="Laplace J.-M."/>
            <person name="Cretenet M."/>
        </authorList>
    </citation>
    <scope>NUCLEOTIDE SEQUENCE</scope>
    <source>
        <strain evidence="1">UCMA15901</strain>
    </source>
</reference>
<organism evidence="1 2">
    <name type="scientific">Pediococcus parvulus</name>
    <dbReference type="NCBI Taxonomy" id="54062"/>
    <lineage>
        <taxon>Bacteria</taxon>
        <taxon>Bacillati</taxon>
        <taxon>Bacillota</taxon>
        <taxon>Bacilli</taxon>
        <taxon>Lactobacillales</taxon>
        <taxon>Lactobacillaceae</taxon>
        <taxon>Pediococcus</taxon>
    </lineage>
</organism>
<dbReference type="AlphaFoldDB" id="A0AAP5TBS3"/>
<evidence type="ECO:0000313" key="2">
    <source>
        <dbReference type="Proteomes" id="UP001275867"/>
    </source>
</evidence>
<evidence type="ECO:0000313" key="1">
    <source>
        <dbReference type="EMBL" id="MDV7694705.1"/>
    </source>
</evidence>
<evidence type="ECO:0008006" key="3">
    <source>
        <dbReference type="Google" id="ProtNLM"/>
    </source>
</evidence>
<gene>
    <name evidence="1" type="ORF">GA842_07450</name>
</gene>
<sequence>MQKESYLWILVMRQLILRKNLELDSKHDLWLLTKFLKYDVIEIICDKGEDHIVYDITSKPSATVEWG</sequence>
<dbReference type="EMBL" id="WERX01000022">
    <property type="protein sequence ID" value="MDV7694705.1"/>
    <property type="molecule type" value="Genomic_DNA"/>
</dbReference>
<name>A0AAP5TBS3_9LACO</name>
<comment type="caution">
    <text evidence="1">The sequence shown here is derived from an EMBL/GenBank/DDBJ whole genome shotgun (WGS) entry which is preliminary data.</text>
</comment>
<accession>A0AAP5TBS3</accession>
<proteinExistence type="predicted"/>
<dbReference type="Proteomes" id="UP001275867">
    <property type="component" value="Unassembled WGS sequence"/>
</dbReference>
<protein>
    <recommendedName>
        <fullName evidence="3">GMP synthase C-terminal domain-containing protein</fullName>
    </recommendedName>
</protein>